<evidence type="ECO:0008006" key="2">
    <source>
        <dbReference type="Google" id="ProtNLM"/>
    </source>
</evidence>
<dbReference type="AlphaFoldDB" id="A0A1B6KV79"/>
<reference evidence="1" key="1">
    <citation type="submission" date="2015-11" db="EMBL/GenBank/DDBJ databases">
        <title>De novo transcriptome assembly of four potential Pierce s Disease insect vectors from Arizona vineyards.</title>
        <authorList>
            <person name="Tassone E.E."/>
        </authorList>
    </citation>
    <scope>NUCLEOTIDE SEQUENCE</scope>
</reference>
<protein>
    <recommendedName>
        <fullName evidence="2">Kazal-like domain-containing protein</fullName>
    </recommendedName>
</protein>
<accession>A0A1B6KV79</accession>
<proteinExistence type="predicted"/>
<name>A0A1B6KV79_9HEMI</name>
<dbReference type="InterPro" id="IPR036058">
    <property type="entry name" value="Kazal_dom_sf"/>
</dbReference>
<organism evidence="1">
    <name type="scientific">Graphocephala atropunctata</name>
    <dbReference type="NCBI Taxonomy" id="36148"/>
    <lineage>
        <taxon>Eukaryota</taxon>
        <taxon>Metazoa</taxon>
        <taxon>Ecdysozoa</taxon>
        <taxon>Arthropoda</taxon>
        <taxon>Hexapoda</taxon>
        <taxon>Insecta</taxon>
        <taxon>Pterygota</taxon>
        <taxon>Neoptera</taxon>
        <taxon>Paraneoptera</taxon>
        <taxon>Hemiptera</taxon>
        <taxon>Auchenorrhyncha</taxon>
        <taxon>Membracoidea</taxon>
        <taxon>Cicadellidae</taxon>
        <taxon>Cicadellinae</taxon>
        <taxon>Cicadellini</taxon>
        <taxon>Graphocephala</taxon>
    </lineage>
</organism>
<feature type="non-terminal residue" evidence="1">
    <location>
        <position position="1"/>
    </location>
</feature>
<evidence type="ECO:0000313" key="1">
    <source>
        <dbReference type="EMBL" id="JAT15301.1"/>
    </source>
</evidence>
<dbReference type="EMBL" id="GEBQ01024676">
    <property type="protein sequence ID" value="JAT15301.1"/>
    <property type="molecule type" value="Transcribed_RNA"/>
</dbReference>
<dbReference type="Gene3D" id="3.30.60.30">
    <property type="match status" value="5"/>
</dbReference>
<gene>
    <name evidence="1" type="ORF">g.432</name>
</gene>
<sequence length="306" mass="33553">GIGAPDTCKCDIICPAVIDYVCAYSPTLGCKTFNNSCELEVQNTSLGGDFIYKYKGECVSEGIGAPDTCKCDIICPAVIDYVCAYSPTLGCKTFNNDCELKAQNTCHDGDFIYKYQGECGIEGIGAPDTCKCEIVCLAIVEFVCAFSPILGCKTFTNDCELRAQNTCFGGDYIYRYKGECVTEGNGTEDGEMCGKCTKGCSKIYSPVCGCSKKYGFKTFNSNCLLDLANQCNDNDYSITAYEPCILQTDPFVSEVEYHCDSCPTYCLDVYSPVCGRSPTLNEEREFSNECYMTGENKCRNGDYVYC</sequence>
<dbReference type="SUPFAM" id="SSF100895">
    <property type="entry name" value="Kazal-type serine protease inhibitors"/>
    <property type="match status" value="2"/>
</dbReference>